<dbReference type="RefSeq" id="WP_188587941.1">
    <property type="nucleotide sequence ID" value="NZ_BMGC01000034.1"/>
</dbReference>
<sequence length="52" mass="5562">MATRTGRHSDVPAAALRRTVSTYDRIDVRAKCLSIGLSIVALAIILVALVLL</sequence>
<gene>
    <name evidence="2" type="ORF">GCM10011489_33560</name>
</gene>
<evidence type="ECO:0000313" key="2">
    <source>
        <dbReference type="EMBL" id="GGB43329.1"/>
    </source>
</evidence>
<feature type="transmembrane region" description="Helical" evidence="1">
    <location>
        <begin position="32"/>
        <end position="51"/>
    </location>
</feature>
<keyword evidence="3" id="KW-1185">Reference proteome</keyword>
<keyword evidence="1" id="KW-0472">Membrane</keyword>
<name>A0A916TFI0_9ACTN</name>
<reference evidence="2" key="2">
    <citation type="submission" date="2020-09" db="EMBL/GenBank/DDBJ databases">
        <authorList>
            <person name="Sun Q."/>
            <person name="Zhou Y."/>
        </authorList>
    </citation>
    <scope>NUCLEOTIDE SEQUENCE</scope>
    <source>
        <strain evidence="2">CGMCC 1.12827</strain>
    </source>
</reference>
<evidence type="ECO:0000313" key="3">
    <source>
        <dbReference type="Proteomes" id="UP000621454"/>
    </source>
</evidence>
<evidence type="ECO:0000256" key="1">
    <source>
        <dbReference type="SAM" id="Phobius"/>
    </source>
</evidence>
<dbReference type="Proteomes" id="UP000621454">
    <property type="component" value="Unassembled WGS sequence"/>
</dbReference>
<proteinExistence type="predicted"/>
<organism evidence="2 3">
    <name type="scientific">Gordonia jinhuaensis</name>
    <dbReference type="NCBI Taxonomy" id="1517702"/>
    <lineage>
        <taxon>Bacteria</taxon>
        <taxon>Bacillati</taxon>
        <taxon>Actinomycetota</taxon>
        <taxon>Actinomycetes</taxon>
        <taxon>Mycobacteriales</taxon>
        <taxon>Gordoniaceae</taxon>
        <taxon>Gordonia</taxon>
    </lineage>
</organism>
<dbReference type="AlphaFoldDB" id="A0A916TFI0"/>
<keyword evidence="1" id="KW-0812">Transmembrane</keyword>
<protein>
    <submittedName>
        <fullName evidence="2">Uncharacterized protein</fullName>
    </submittedName>
</protein>
<reference evidence="2" key="1">
    <citation type="journal article" date="2014" name="Int. J. Syst. Evol. Microbiol.">
        <title>Complete genome sequence of Corynebacterium casei LMG S-19264T (=DSM 44701T), isolated from a smear-ripened cheese.</title>
        <authorList>
            <consortium name="US DOE Joint Genome Institute (JGI-PGF)"/>
            <person name="Walter F."/>
            <person name="Albersmeier A."/>
            <person name="Kalinowski J."/>
            <person name="Ruckert C."/>
        </authorList>
    </citation>
    <scope>NUCLEOTIDE SEQUENCE</scope>
    <source>
        <strain evidence="2">CGMCC 1.12827</strain>
    </source>
</reference>
<dbReference type="EMBL" id="BMGC01000034">
    <property type="protein sequence ID" value="GGB43329.1"/>
    <property type="molecule type" value="Genomic_DNA"/>
</dbReference>
<keyword evidence="1" id="KW-1133">Transmembrane helix</keyword>
<accession>A0A916TFI0</accession>
<comment type="caution">
    <text evidence="2">The sequence shown here is derived from an EMBL/GenBank/DDBJ whole genome shotgun (WGS) entry which is preliminary data.</text>
</comment>